<comment type="subcellular location">
    <subcellularLocation>
        <location evidence="1">Cell membrane</location>
        <topology evidence="1">Multi-pass membrane protein</topology>
    </subcellularLocation>
</comment>
<dbReference type="Pfam" id="PF01569">
    <property type="entry name" value="PAP2"/>
    <property type="match status" value="1"/>
</dbReference>
<dbReference type="RefSeq" id="WP_136778592.1">
    <property type="nucleotide sequence ID" value="NZ_SUPK01000007.1"/>
</dbReference>
<keyword evidence="6 7" id="KW-0472">Membrane</keyword>
<feature type="transmembrane region" description="Helical" evidence="7">
    <location>
        <begin position="129"/>
        <end position="150"/>
    </location>
</feature>
<evidence type="ECO:0000313" key="9">
    <source>
        <dbReference type="EMBL" id="TJY40963.1"/>
    </source>
</evidence>
<proteinExistence type="predicted"/>
<keyword evidence="2" id="KW-1003">Cell membrane</keyword>
<dbReference type="EMBL" id="SUPK01000007">
    <property type="protein sequence ID" value="TJY40963.1"/>
    <property type="molecule type" value="Genomic_DNA"/>
</dbReference>
<keyword evidence="5 7" id="KW-1133">Transmembrane helix</keyword>
<evidence type="ECO:0000259" key="8">
    <source>
        <dbReference type="SMART" id="SM00014"/>
    </source>
</evidence>
<dbReference type="GO" id="GO:0016787">
    <property type="term" value="F:hydrolase activity"/>
    <property type="evidence" value="ECO:0007669"/>
    <property type="project" value="UniProtKB-KW"/>
</dbReference>
<evidence type="ECO:0000256" key="6">
    <source>
        <dbReference type="ARBA" id="ARBA00023136"/>
    </source>
</evidence>
<dbReference type="PANTHER" id="PTHR14969">
    <property type="entry name" value="SPHINGOSINE-1-PHOSPHATE PHOSPHOHYDROLASE"/>
    <property type="match status" value="1"/>
</dbReference>
<keyword evidence="3 7" id="KW-0812">Transmembrane</keyword>
<dbReference type="SUPFAM" id="SSF48317">
    <property type="entry name" value="Acid phosphatase/Vanadium-dependent haloperoxidase"/>
    <property type="match status" value="1"/>
</dbReference>
<evidence type="ECO:0000256" key="2">
    <source>
        <dbReference type="ARBA" id="ARBA00022475"/>
    </source>
</evidence>
<dbReference type="OrthoDB" id="9789113at2"/>
<evidence type="ECO:0000256" key="1">
    <source>
        <dbReference type="ARBA" id="ARBA00004651"/>
    </source>
</evidence>
<dbReference type="PANTHER" id="PTHR14969:SF62">
    <property type="entry name" value="DECAPRENYLPHOSPHORYL-5-PHOSPHORIBOSE PHOSPHATASE RV3807C-RELATED"/>
    <property type="match status" value="1"/>
</dbReference>
<dbReference type="AlphaFoldDB" id="A0A4U0F8B0"/>
<accession>A0A4U0F8B0</accession>
<name>A0A4U0F8B0_9BACL</name>
<keyword evidence="10" id="KW-1185">Reference proteome</keyword>
<keyword evidence="4" id="KW-0378">Hydrolase</keyword>
<feature type="transmembrane region" description="Helical" evidence="7">
    <location>
        <begin position="30"/>
        <end position="55"/>
    </location>
</feature>
<dbReference type="GO" id="GO:0005886">
    <property type="term" value="C:plasma membrane"/>
    <property type="evidence" value="ECO:0007669"/>
    <property type="project" value="UniProtKB-SubCell"/>
</dbReference>
<dbReference type="InterPro" id="IPR000326">
    <property type="entry name" value="PAP2/HPO"/>
</dbReference>
<protein>
    <submittedName>
        <fullName evidence="9">Phosphatase PAP2 family protein</fullName>
    </submittedName>
</protein>
<dbReference type="CDD" id="cd01610">
    <property type="entry name" value="PAP2_like"/>
    <property type="match status" value="1"/>
</dbReference>
<evidence type="ECO:0000256" key="7">
    <source>
        <dbReference type="SAM" id="Phobius"/>
    </source>
</evidence>
<reference evidence="9 10" key="1">
    <citation type="submission" date="2019-04" db="EMBL/GenBank/DDBJ databases">
        <title>Cohnella sp. nov., isolated from soil.</title>
        <authorList>
            <person name="Kim W."/>
        </authorList>
    </citation>
    <scope>NUCLEOTIDE SEQUENCE [LARGE SCALE GENOMIC DNA]</scope>
    <source>
        <strain evidence="9 10">CAU 1483</strain>
    </source>
</reference>
<dbReference type="Gene3D" id="1.20.144.10">
    <property type="entry name" value="Phosphatidic acid phosphatase type 2/haloperoxidase"/>
    <property type="match status" value="1"/>
</dbReference>
<dbReference type="SMART" id="SM00014">
    <property type="entry name" value="acidPPc"/>
    <property type="match status" value="1"/>
</dbReference>
<comment type="caution">
    <text evidence="9">The sequence shown here is derived from an EMBL/GenBank/DDBJ whole genome shotgun (WGS) entry which is preliminary data.</text>
</comment>
<dbReference type="Proteomes" id="UP000309673">
    <property type="component" value="Unassembled WGS sequence"/>
</dbReference>
<evidence type="ECO:0000256" key="3">
    <source>
        <dbReference type="ARBA" id="ARBA00022692"/>
    </source>
</evidence>
<organism evidence="9 10">
    <name type="scientific">Cohnella pontilimi</name>
    <dbReference type="NCBI Taxonomy" id="2564100"/>
    <lineage>
        <taxon>Bacteria</taxon>
        <taxon>Bacillati</taxon>
        <taxon>Bacillota</taxon>
        <taxon>Bacilli</taxon>
        <taxon>Bacillales</taxon>
        <taxon>Paenibacillaceae</taxon>
        <taxon>Cohnella</taxon>
    </lineage>
</organism>
<gene>
    <name evidence="9" type="ORF">E5161_14705</name>
</gene>
<sequence length="174" mass="19183">MSRFYRLLLVVDRPLFLHVNLRWHHTAMNWLFQMLSLLGGATFTLCFSLAAGMFAPEPWSSAGWQALAAVAISHLPVALAKRSAPRLRPHLEFPEIHTNRRPLRDPSFPSGHTTAAFAMLTPWMHADPTLLPMLLPVAIGVALSRIYFGLHYPSDTAAGALLGSSTALLMSLCI</sequence>
<evidence type="ECO:0000313" key="10">
    <source>
        <dbReference type="Proteomes" id="UP000309673"/>
    </source>
</evidence>
<dbReference type="InterPro" id="IPR036938">
    <property type="entry name" value="PAP2/HPO_sf"/>
</dbReference>
<feature type="domain" description="Phosphatidic acid phosphatase type 2/haloperoxidase" evidence="8">
    <location>
        <begin position="61"/>
        <end position="171"/>
    </location>
</feature>
<evidence type="ECO:0000256" key="5">
    <source>
        <dbReference type="ARBA" id="ARBA00022989"/>
    </source>
</evidence>
<evidence type="ECO:0000256" key="4">
    <source>
        <dbReference type="ARBA" id="ARBA00022801"/>
    </source>
</evidence>